<dbReference type="SMART" id="SM00248">
    <property type="entry name" value="ANK"/>
    <property type="match status" value="6"/>
</dbReference>
<organism evidence="5 6">
    <name type="scientific">Batillaria attramentaria</name>
    <dbReference type="NCBI Taxonomy" id="370345"/>
    <lineage>
        <taxon>Eukaryota</taxon>
        <taxon>Metazoa</taxon>
        <taxon>Spiralia</taxon>
        <taxon>Lophotrochozoa</taxon>
        <taxon>Mollusca</taxon>
        <taxon>Gastropoda</taxon>
        <taxon>Caenogastropoda</taxon>
        <taxon>Sorbeoconcha</taxon>
        <taxon>Cerithioidea</taxon>
        <taxon>Batillariidae</taxon>
        <taxon>Batillaria</taxon>
    </lineage>
</organism>
<dbReference type="PANTHER" id="PTHR24174:SF1">
    <property type="entry name" value="IP14385P"/>
    <property type="match status" value="1"/>
</dbReference>
<dbReference type="PROSITE" id="PS50088">
    <property type="entry name" value="ANK_REPEAT"/>
    <property type="match status" value="5"/>
</dbReference>
<name>A0ABD0JQB2_9CAEN</name>
<evidence type="ECO:0000256" key="1">
    <source>
        <dbReference type="ARBA" id="ARBA00022737"/>
    </source>
</evidence>
<keyword evidence="1" id="KW-0677">Repeat</keyword>
<evidence type="ECO:0000313" key="5">
    <source>
        <dbReference type="EMBL" id="KAK7477263.1"/>
    </source>
</evidence>
<dbReference type="SUPFAM" id="SSF48403">
    <property type="entry name" value="Ankyrin repeat"/>
    <property type="match status" value="1"/>
</dbReference>
<dbReference type="Proteomes" id="UP001519460">
    <property type="component" value="Unassembled WGS sequence"/>
</dbReference>
<comment type="caution">
    <text evidence="5">The sequence shown here is derived from an EMBL/GenBank/DDBJ whole genome shotgun (WGS) entry which is preliminary data.</text>
</comment>
<dbReference type="InterPro" id="IPR002110">
    <property type="entry name" value="Ankyrin_rpt"/>
</dbReference>
<dbReference type="EMBL" id="JACVVK020000354">
    <property type="protein sequence ID" value="KAK7477263.1"/>
    <property type="molecule type" value="Genomic_DNA"/>
</dbReference>
<dbReference type="InterPro" id="IPR036770">
    <property type="entry name" value="Ankyrin_rpt-contain_sf"/>
</dbReference>
<dbReference type="InterPro" id="IPR033635">
    <property type="entry name" value="ANKS1/Caskin"/>
</dbReference>
<reference evidence="5 6" key="1">
    <citation type="journal article" date="2023" name="Sci. Data">
        <title>Genome assembly of the Korean intertidal mud-creeper Batillaria attramentaria.</title>
        <authorList>
            <person name="Patra A.K."/>
            <person name="Ho P.T."/>
            <person name="Jun S."/>
            <person name="Lee S.J."/>
            <person name="Kim Y."/>
            <person name="Won Y.J."/>
        </authorList>
    </citation>
    <scope>NUCLEOTIDE SEQUENCE [LARGE SCALE GENOMIC DNA]</scope>
    <source>
        <strain evidence="5">Wonlab-2016</strain>
    </source>
</reference>
<protein>
    <submittedName>
        <fullName evidence="5">Uncharacterized protein</fullName>
    </submittedName>
</protein>
<accession>A0ABD0JQB2</accession>
<feature type="repeat" description="ANK" evidence="3">
    <location>
        <begin position="192"/>
        <end position="224"/>
    </location>
</feature>
<feature type="non-terminal residue" evidence="5">
    <location>
        <position position="340"/>
    </location>
</feature>
<dbReference type="Gene3D" id="1.25.40.20">
    <property type="entry name" value="Ankyrin repeat-containing domain"/>
    <property type="match status" value="2"/>
</dbReference>
<dbReference type="PRINTS" id="PR01415">
    <property type="entry name" value="ANKYRIN"/>
</dbReference>
<keyword evidence="2 3" id="KW-0040">ANK repeat</keyword>
<proteinExistence type="predicted"/>
<dbReference type="PROSITE" id="PS50297">
    <property type="entry name" value="ANK_REP_REGION"/>
    <property type="match status" value="5"/>
</dbReference>
<evidence type="ECO:0000313" key="6">
    <source>
        <dbReference type="Proteomes" id="UP001519460"/>
    </source>
</evidence>
<dbReference type="PANTHER" id="PTHR24174">
    <property type="entry name" value="ANKYRIN REPEAT AND STERILE ALPHA MOTIF DOMAIN-CONTAINING PROTEIN 1"/>
    <property type="match status" value="1"/>
</dbReference>
<dbReference type="AlphaFoldDB" id="A0ABD0JQB2"/>
<feature type="repeat" description="ANK" evidence="3">
    <location>
        <begin position="90"/>
        <end position="122"/>
    </location>
</feature>
<feature type="repeat" description="ANK" evidence="3">
    <location>
        <begin position="57"/>
        <end position="89"/>
    </location>
</feature>
<sequence>MGKDQELLEAARTGNLAAVNTILSGKLPRASGTGGLTGGLRSLLALRPANVNCTDSNGETPLHLAALNGHKEVVSALLQAKASVTEVDSKGCTPLHLAAWNGHAHICNILLQHAADTSILNVQTNEGETPLHFAAQHGHLEVVSLLLNNKADPTFRTLSERSALDMAAQYGKKEVVRTLLTGRRELLAHEAGQPSPLHLAAFNGHLPIVRFLLDQGFPVNTRTDNGTALHEAATSCKLDVIKLLLDRGVDVWAKANNGMTAEDILKSINSKLTKDALTIISGHINSQRTPDSDGEQDVNGIPGPSAKTGEVTPPGRHPRPKPRSVFMGDHPEIEQFPKPD</sequence>
<feature type="region of interest" description="Disordered" evidence="4">
    <location>
        <begin position="284"/>
        <end position="340"/>
    </location>
</feature>
<dbReference type="Pfam" id="PF12796">
    <property type="entry name" value="Ank_2"/>
    <property type="match status" value="3"/>
</dbReference>
<keyword evidence="6" id="KW-1185">Reference proteome</keyword>
<feature type="repeat" description="ANK" evidence="3">
    <location>
        <begin position="126"/>
        <end position="158"/>
    </location>
</feature>
<feature type="compositionally biased region" description="Basic and acidic residues" evidence="4">
    <location>
        <begin position="329"/>
        <end position="340"/>
    </location>
</feature>
<feature type="repeat" description="ANK" evidence="3">
    <location>
        <begin position="224"/>
        <end position="256"/>
    </location>
</feature>
<evidence type="ECO:0000256" key="4">
    <source>
        <dbReference type="SAM" id="MobiDB-lite"/>
    </source>
</evidence>
<evidence type="ECO:0000256" key="3">
    <source>
        <dbReference type="PROSITE-ProRule" id="PRU00023"/>
    </source>
</evidence>
<gene>
    <name evidence="5" type="ORF">BaRGS_00031451</name>
</gene>
<evidence type="ECO:0000256" key="2">
    <source>
        <dbReference type="ARBA" id="ARBA00023043"/>
    </source>
</evidence>